<dbReference type="InterPro" id="IPR011990">
    <property type="entry name" value="TPR-like_helical_dom_sf"/>
</dbReference>
<dbReference type="SMART" id="SM00028">
    <property type="entry name" value="TPR"/>
    <property type="match status" value="3"/>
</dbReference>
<feature type="compositionally biased region" description="Basic and acidic residues" evidence="4">
    <location>
        <begin position="13"/>
        <end position="23"/>
    </location>
</feature>
<organism evidence="5 6">
    <name type="scientific">Prorocentrum cordatum</name>
    <dbReference type="NCBI Taxonomy" id="2364126"/>
    <lineage>
        <taxon>Eukaryota</taxon>
        <taxon>Sar</taxon>
        <taxon>Alveolata</taxon>
        <taxon>Dinophyceae</taxon>
        <taxon>Prorocentrales</taxon>
        <taxon>Prorocentraceae</taxon>
        <taxon>Prorocentrum</taxon>
    </lineage>
</organism>
<evidence type="ECO:0008006" key="7">
    <source>
        <dbReference type="Google" id="ProtNLM"/>
    </source>
</evidence>
<proteinExistence type="predicted"/>
<dbReference type="Pfam" id="PF13181">
    <property type="entry name" value="TPR_8"/>
    <property type="match status" value="1"/>
</dbReference>
<keyword evidence="2 3" id="KW-0802">TPR repeat</keyword>
<evidence type="ECO:0000313" key="6">
    <source>
        <dbReference type="Proteomes" id="UP001189429"/>
    </source>
</evidence>
<dbReference type="PANTHER" id="PTHR22904:SF523">
    <property type="entry name" value="STRESS-INDUCED-PHOSPHOPROTEIN 1"/>
    <property type="match status" value="1"/>
</dbReference>
<evidence type="ECO:0000256" key="1">
    <source>
        <dbReference type="ARBA" id="ARBA00022737"/>
    </source>
</evidence>
<dbReference type="PANTHER" id="PTHR22904">
    <property type="entry name" value="TPR REPEAT CONTAINING PROTEIN"/>
    <property type="match status" value="1"/>
</dbReference>
<dbReference type="PROSITE" id="PS50005">
    <property type="entry name" value="TPR"/>
    <property type="match status" value="1"/>
</dbReference>
<evidence type="ECO:0000256" key="2">
    <source>
        <dbReference type="ARBA" id="ARBA00022803"/>
    </source>
</evidence>
<evidence type="ECO:0000256" key="4">
    <source>
        <dbReference type="SAM" id="MobiDB-lite"/>
    </source>
</evidence>
<comment type="caution">
    <text evidence="5">The sequence shown here is derived from an EMBL/GenBank/DDBJ whole genome shotgun (WGS) entry which is preliminary data.</text>
</comment>
<evidence type="ECO:0000313" key="5">
    <source>
        <dbReference type="EMBL" id="CAK0823710.1"/>
    </source>
</evidence>
<feature type="non-terminal residue" evidence="5">
    <location>
        <position position="167"/>
    </location>
</feature>
<name>A0ABN9RYS9_9DINO</name>
<feature type="region of interest" description="Disordered" evidence="4">
    <location>
        <begin position="1"/>
        <end position="23"/>
    </location>
</feature>
<dbReference type="EMBL" id="CAUYUJ010008358">
    <property type="protein sequence ID" value="CAK0823710.1"/>
    <property type="molecule type" value="Genomic_DNA"/>
</dbReference>
<dbReference type="SUPFAM" id="SSF48452">
    <property type="entry name" value="TPR-like"/>
    <property type="match status" value="1"/>
</dbReference>
<sequence>MAGPGANPYAANRHADVLHEEPPDEAGKLRLVAEVKNRAKGAFAQKDMPSAELLYGKAISVLESLPDKREAALYSNRSMVRLNLNKVEEALADANKCIEVDPTFVKAFHRKATALTRLNEFDDAVAAAEEGRKLQPDDKSWTELVEKAQKLKEEDAADKARLKKDAQ</sequence>
<feature type="repeat" description="TPR" evidence="3">
    <location>
        <begin position="71"/>
        <end position="104"/>
    </location>
</feature>
<gene>
    <name evidence="5" type="ORF">PCOR1329_LOCUS24327</name>
</gene>
<accession>A0ABN9RYS9</accession>
<dbReference type="Gene3D" id="1.25.40.10">
    <property type="entry name" value="Tetratricopeptide repeat domain"/>
    <property type="match status" value="1"/>
</dbReference>
<reference evidence="5" key="1">
    <citation type="submission" date="2023-10" db="EMBL/GenBank/DDBJ databases">
        <authorList>
            <person name="Chen Y."/>
            <person name="Shah S."/>
            <person name="Dougan E. K."/>
            <person name="Thang M."/>
            <person name="Chan C."/>
        </authorList>
    </citation>
    <scope>NUCLEOTIDE SEQUENCE [LARGE SCALE GENOMIC DNA]</scope>
</reference>
<dbReference type="Proteomes" id="UP001189429">
    <property type="component" value="Unassembled WGS sequence"/>
</dbReference>
<evidence type="ECO:0000256" key="3">
    <source>
        <dbReference type="PROSITE-ProRule" id="PRU00339"/>
    </source>
</evidence>
<dbReference type="InterPro" id="IPR019734">
    <property type="entry name" value="TPR_rpt"/>
</dbReference>
<protein>
    <recommendedName>
        <fullName evidence="7">Peptidylprolyl isomerase</fullName>
    </recommendedName>
</protein>
<keyword evidence="6" id="KW-1185">Reference proteome</keyword>
<keyword evidence="1" id="KW-0677">Repeat</keyword>